<keyword evidence="2" id="KW-1185">Reference proteome</keyword>
<gene>
    <name evidence="1" type="ORF">bsdE14_25540</name>
</gene>
<reference evidence="1 2" key="1">
    <citation type="journal article" date="2024" name="Int. J. Syst. Evol. Microbiol.">
        <title>Clostridium omnivorum sp. nov., isolated from anoxic soil under the treatment of reductive soil disinfestation.</title>
        <authorList>
            <person name="Ueki A."/>
            <person name="Tonouchi A."/>
            <person name="Kaku N."/>
            <person name="Honma S."/>
            <person name="Ueki K."/>
        </authorList>
    </citation>
    <scope>NUCLEOTIDE SEQUENCE [LARGE SCALE GENOMIC DNA]</scope>
    <source>
        <strain evidence="1 2">E14</strain>
    </source>
</reference>
<name>A0ABQ5N7G2_9CLOT</name>
<protein>
    <submittedName>
        <fullName evidence="1">Uncharacterized protein</fullName>
    </submittedName>
</protein>
<dbReference type="EMBL" id="BRXR01000001">
    <property type="protein sequence ID" value="GLC31144.1"/>
    <property type="molecule type" value="Genomic_DNA"/>
</dbReference>
<dbReference type="Proteomes" id="UP001208567">
    <property type="component" value="Unassembled WGS sequence"/>
</dbReference>
<accession>A0ABQ5N7G2</accession>
<organism evidence="1 2">
    <name type="scientific">Clostridium omnivorum</name>
    <dbReference type="NCBI Taxonomy" id="1604902"/>
    <lineage>
        <taxon>Bacteria</taxon>
        <taxon>Bacillati</taxon>
        <taxon>Bacillota</taxon>
        <taxon>Clostridia</taxon>
        <taxon>Eubacteriales</taxon>
        <taxon>Clostridiaceae</taxon>
        <taxon>Clostridium</taxon>
    </lineage>
</organism>
<evidence type="ECO:0000313" key="2">
    <source>
        <dbReference type="Proteomes" id="UP001208567"/>
    </source>
</evidence>
<sequence>MKLTKGINVIPSSQDESRSISENSIRVIRRRFEFEKVVENNTKLCNYDKGEEGNLIIKVVTVVEADKVAADKVVADKELDDTNNRLLEGLYESLME</sequence>
<comment type="caution">
    <text evidence="1">The sequence shown here is derived from an EMBL/GenBank/DDBJ whole genome shotgun (WGS) entry which is preliminary data.</text>
</comment>
<evidence type="ECO:0000313" key="1">
    <source>
        <dbReference type="EMBL" id="GLC31144.1"/>
    </source>
</evidence>
<proteinExistence type="predicted"/>
<dbReference type="RefSeq" id="WP_264850422.1">
    <property type="nucleotide sequence ID" value="NZ_BRXR01000001.1"/>
</dbReference>